<evidence type="ECO:0000313" key="2">
    <source>
        <dbReference type="Proteomes" id="UP000054359"/>
    </source>
</evidence>
<feature type="non-terminal residue" evidence="1">
    <location>
        <position position="69"/>
    </location>
</feature>
<organism evidence="1 2">
    <name type="scientific">Stegodyphus mimosarum</name>
    <name type="common">African social velvet spider</name>
    <dbReference type="NCBI Taxonomy" id="407821"/>
    <lineage>
        <taxon>Eukaryota</taxon>
        <taxon>Metazoa</taxon>
        <taxon>Ecdysozoa</taxon>
        <taxon>Arthropoda</taxon>
        <taxon>Chelicerata</taxon>
        <taxon>Arachnida</taxon>
        <taxon>Araneae</taxon>
        <taxon>Araneomorphae</taxon>
        <taxon>Entelegynae</taxon>
        <taxon>Eresoidea</taxon>
        <taxon>Eresidae</taxon>
        <taxon>Stegodyphus</taxon>
    </lineage>
</organism>
<protein>
    <submittedName>
        <fullName evidence="1">Uncharacterized protein</fullName>
    </submittedName>
</protein>
<reference evidence="1 2" key="1">
    <citation type="submission" date="2013-11" db="EMBL/GenBank/DDBJ databases">
        <title>Genome sequencing of Stegodyphus mimosarum.</title>
        <authorList>
            <person name="Bechsgaard J."/>
        </authorList>
    </citation>
    <scope>NUCLEOTIDE SEQUENCE [LARGE SCALE GENOMIC DNA]</scope>
</reference>
<sequence length="69" mass="8121">MVMIENLFYYDLLDLGKMLGPSHGIQYLSNEHTTIQHSQFFLFLQSVLHEVILLQHPQLHNLQELCIDL</sequence>
<name>A0A087T0E4_STEMI</name>
<keyword evidence="2" id="KW-1185">Reference proteome</keyword>
<gene>
    <name evidence="1" type="ORF">X975_25838</name>
</gene>
<dbReference type="Proteomes" id="UP000054359">
    <property type="component" value="Unassembled WGS sequence"/>
</dbReference>
<dbReference type="AlphaFoldDB" id="A0A087T0E4"/>
<proteinExistence type="predicted"/>
<accession>A0A087T0E4</accession>
<dbReference type="EMBL" id="KK112800">
    <property type="protein sequence ID" value="KFM58583.1"/>
    <property type="molecule type" value="Genomic_DNA"/>
</dbReference>
<evidence type="ECO:0000313" key="1">
    <source>
        <dbReference type="EMBL" id="KFM58583.1"/>
    </source>
</evidence>